<dbReference type="Gene3D" id="3.30.465.10">
    <property type="match status" value="1"/>
</dbReference>
<dbReference type="SUPFAM" id="SSF56176">
    <property type="entry name" value="FAD-binding/transporter-associated domain-like"/>
    <property type="match status" value="1"/>
</dbReference>
<dbReference type="InterPro" id="IPR036318">
    <property type="entry name" value="FAD-bd_PCMH-like_sf"/>
</dbReference>
<dbReference type="GO" id="GO:0016491">
    <property type="term" value="F:oxidoreductase activity"/>
    <property type="evidence" value="ECO:0007669"/>
    <property type="project" value="UniProtKB-KW"/>
</dbReference>
<dbReference type="PROSITE" id="PS51387">
    <property type="entry name" value="FAD_PCMH"/>
    <property type="match status" value="1"/>
</dbReference>
<dbReference type="InterPro" id="IPR016167">
    <property type="entry name" value="FAD-bd_PCMH_sub1"/>
</dbReference>
<protein>
    <recommendedName>
        <fullName evidence="4">FAD-binding PCMH-type domain-containing protein</fullName>
    </recommendedName>
</protein>
<keyword evidence="2" id="KW-0274">FAD</keyword>
<gene>
    <name evidence="5" type="ORF">ENM11_04980</name>
</gene>
<dbReference type="InterPro" id="IPR036683">
    <property type="entry name" value="CO_DH_flav_C_dom_sf"/>
</dbReference>
<evidence type="ECO:0000256" key="3">
    <source>
        <dbReference type="ARBA" id="ARBA00023002"/>
    </source>
</evidence>
<dbReference type="EMBL" id="DRWN01000033">
    <property type="protein sequence ID" value="HHK68492.1"/>
    <property type="molecule type" value="Genomic_DNA"/>
</dbReference>
<dbReference type="PANTHER" id="PTHR42659:SF2">
    <property type="entry name" value="XANTHINE DEHYDROGENASE SUBUNIT C-RELATED"/>
    <property type="match status" value="1"/>
</dbReference>
<accession>A0A7C5QEF7</accession>
<evidence type="ECO:0000256" key="2">
    <source>
        <dbReference type="ARBA" id="ARBA00022827"/>
    </source>
</evidence>
<dbReference type="InterPro" id="IPR002346">
    <property type="entry name" value="Mopterin_DH_FAD-bd"/>
</dbReference>
<feature type="domain" description="FAD-binding PCMH-type" evidence="4">
    <location>
        <begin position="7"/>
        <end position="176"/>
    </location>
</feature>
<sequence>MMELGYLRLPRIQVHVAKTVEEALKLLEQDGEQGILAGGTYTVSALAEGKTKLRKFVDISRIRELAKLREENGKAVVGALVTHAELSKLLGHRIPALKTFWKTYSAPTVANLATVGGSVMLRKSSEDLISILLVLDAELRFQTSDGESRVKLCDFMVEKASSKKLLTAVSFEQSGSCYFEKLWLGVSRIPIVSVALNVRVEQRVELARVAVSHKDGNIPNRVYAVERFLEGRVLDDSTVEKAVHQLSQSINPLSDIIAPAWYRREAAAVLFKRLLKQAAG</sequence>
<evidence type="ECO:0000313" key="5">
    <source>
        <dbReference type="EMBL" id="HHK68492.1"/>
    </source>
</evidence>
<dbReference type="SMART" id="SM01092">
    <property type="entry name" value="CO_deh_flav_C"/>
    <property type="match status" value="1"/>
</dbReference>
<dbReference type="InterPro" id="IPR051312">
    <property type="entry name" value="Diverse_Substr_Oxidored"/>
</dbReference>
<dbReference type="Gene3D" id="3.30.390.50">
    <property type="entry name" value="CO dehydrogenase flavoprotein, C-terminal domain"/>
    <property type="match status" value="1"/>
</dbReference>
<name>A0A7C5QEF7_CALS0</name>
<dbReference type="Pfam" id="PF00941">
    <property type="entry name" value="FAD_binding_5"/>
    <property type="match status" value="1"/>
</dbReference>
<evidence type="ECO:0000259" key="4">
    <source>
        <dbReference type="PROSITE" id="PS51387"/>
    </source>
</evidence>
<proteinExistence type="predicted"/>
<dbReference type="SUPFAM" id="SSF55447">
    <property type="entry name" value="CO dehydrogenase flavoprotein C-terminal domain-like"/>
    <property type="match status" value="1"/>
</dbReference>
<dbReference type="InterPro" id="IPR005107">
    <property type="entry name" value="CO_DH_flav_C"/>
</dbReference>
<evidence type="ECO:0000256" key="1">
    <source>
        <dbReference type="ARBA" id="ARBA00022630"/>
    </source>
</evidence>
<keyword evidence="1" id="KW-0285">Flavoprotein</keyword>
<dbReference type="Pfam" id="PF03450">
    <property type="entry name" value="CO_deh_flav_C"/>
    <property type="match status" value="1"/>
</dbReference>
<dbReference type="GO" id="GO:0071949">
    <property type="term" value="F:FAD binding"/>
    <property type="evidence" value="ECO:0007669"/>
    <property type="project" value="InterPro"/>
</dbReference>
<dbReference type="PANTHER" id="PTHR42659">
    <property type="entry name" value="XANTHINE DEHYDROGENASE SUBUNIT C-RELATED"/>
    <property type="match status" value="1"/>
</dbReference>
<dbReference type="InterPro" id="IPR016166">
    <property type="entry name" value="FAD-bd_PCMH"/>
</dbReference>
<dbReference type="InterPro" id="IPR016169">
    <property type="entry name" value="FAD-bd_PCMH_sub2"/>
</dbReference>
<comment type="caution">
    <text evidence="5">The sequence shown here is derived from an EMBL/GenBank/DDBJ whole genome shotgun (WGS) entry which is preliminary data.</text>
</comment>
<keyword evidence="3" id="KW-0560">Oxidoreductase</keyword>
<dbReference type="AlphaFoldDB" id="A0A7C5QEF7"/>
<dbReference type="Gene3D" id="3.30.43.10">
    <property type="entry name" value="Uridine Diphospho-n-acetylenolpyruvylglucosamine Reductase, domain 2"/>
    <property type="match status" value="1"/>
</dbReference>
<reference evidence="5" key="1">
    <citation type="journal article" date="2020" name="mSystems">
        <title>Genome- and Community-Level Interaction Insights into Carbon Utilization and Element Cycling Functions of Hydrothermarchaeota in Hydrothermal Sediment.</title>
        <authorList>
            <person name="Zhou Z."/>
            <person name="Liu Y."/>
            <person name="Xu W."/>
            <person name="Pan J."/>
            <person name="Luo Z.H."/>
            <person name="Li M."/>
        </authorList>
    </citation>
    <scope>NUCLEOTIDE SEQUENCE [LARGE SCALE GENOMIC DNA]</scope>
    <source>
        <strain evidence="5">SpSt-1056</strain>
    </source>
</reference>
<organism evidence="5">
    <name type="scientific">Caldiarchaeum subterraneum</name>
    <dbReference type="NCBI Taxonomy" id="311458"/>
    <lineage>
        <taxon>Archaea</taxon>
        <taxon>Nitrososphaerota</taxon>
        <taxon>Candidatus Caldarchaeales</taxon>
        <taxon>Candidatus Caldarchaeaceae</taxon>
        <taxon>Candidatus Caldarchaeum</taxon>
    </lineage>
</organism>